<dbReference type="PROSITE" id="PS50102">
    <property type="entry name" value="RRM"/>
    <property type="match status" value="1"/>
</dbReference>
<feature type="domain" description="RRM" evidence="2">
    <location>
        <begin position="191"/>
        <end position="270"/>
    </location>
</feature>
<evidence type="ECO:0000313" key="4">
    <source>
        <dbReference type="Proteomes" id="UP001432322"/>
    </source>
</evidence>
<dbReference type="InterPro" id="IPR012677">
    <property type="entry name" value="Nucleotide-bd_a/b_plait_sf"/>
</dbReference>
<dbReference type="InterPro" id="IPR035979">
    <property type="entry name" value="RBD_domain_sf"/>
</dbReference>
<dbReference type="AlphaFoldDB" id="A0AAV5WH16"/>
<dbReference type="GO" id="GO:0003723">
    <property type="term" value="F:RNA binding"/>
    <property type="evidence" value="ECO:0007669"/>
    <property type="project" value="UniProtKB-UniRule"/>
</dbReference>
<evidence type="ECO:0000256" key="1">
    <source>
        <dbReference type="PROSITE-ProRule" id="PRU00176"/>
    </source>
</evidence>
<dbReference type="Gene3D" id="3.30.70.330">
    <property type="match status" value="1"/>
</dbReference>
<proteinExistence type="predicted"/>
<sequence length="296" mass="32359">LHTYLTIGHVLTKDGHTTTDRLLNRVNAVLKAVVETNFGARSLQSVAALYETIGSTQSAIVDESVQNVALIYLARSLAVVLEESILKIGRGMEEKDNKEEIVGKEEEDENIWSAPSSYDRSRDCSSSVTFTRGAAAAAFAAASTGPEEAAAGLCAARSSLSSPACSREGRYWQPRIRPPEMLDYSAEAIRGRVNIFRIPSMVSKRQLVDFLLPIACPSELSYPTTGEGMDRHRGFALARFESNELADEVVRRLNGVMLSGRSIGAKRAEFWFKRDQPAPTPLLSLSNTVDSDCDID</sequence>
<comment type="caution">
    <text evidence="3">The sequence shown here is derived from an EMBL/GenBank/DDBJ whole genome shotgun (WGS) entry which is preliminary data.</text>
</comment>
<evidence type="ECO:0000313" key="3">
    <source>
        <dbReference type="EMBL" id="GMT29948.1"/>
    </source>
</evidence>
<dbReference type="InterPro" id="IPR000504">
    <property type="entry name" value="RRM_dom"/>
</dbReference>
<organism evidence="3 4">
    <name type="scientific">Pristionchus fissidentatus</name>
    <dbReference type="NCBI Taxonomy" id="1538716"/>
    <lineage>
        <taxon>Eukaryota</taxon>
        <taxon>Metazoa</taxon>
        <taxon>Ecdysozoa</taxon>
        <taxon>Nematoda</taxon>
        <taxon>Chromadorea</taxon>
        <taxon>Rhabditida</taxon>
        <taxon>Rhabditina</taxon>
        <taxon>Diplogasteromorpha</taxon>
        <taxon>Diplogasteroidea</taxon>
        <taxon>Neodiplogasteridae</taxon>
        <taxon>Pristionchus</taxon>
    </lineage>
</organism>
<keyword evidence="1" id="KW-0694">RNA-binding</keyword>
<reference evidence="3" key="1">
    <citation type="submission" date="2023-10" db="EMBL/GenBank/DDBJ databases">
        <title>Genome assembly of Pristionchus species.</title>
        <authorList>
            <person name="Yoshida K."/>
            <person name="Sommer R.J."/>
        </authorList>
    </citation>
    <scope>NUCLEOTIDE SEQUENCE</scope>
    <source>
        <strain evidence="3">RS5133</strain>
    </source>
</reference>
<evidence type="ECO:0000259" key="2">
    <source>
        <dbReference type="PROSITE" id="PS50102"/>
    </source>
</evidence>
<feature type="non-terminal residue" evidence="3">
    <location>
        <position position="1"/>
    </location>
</feature>
<gene>
    <name evidence="3" type="ORF">PFISCL1PPCAC_21245</name>
</gene>
<keyword evidence="4" id="KW-1185">Reference proteome</keyword>
<accession>A0AAV5WH16</accession>
<name>A0AAV5WH16_9BILA</name>
<dbReference type="SUPFAM" id="SSF54928">
    <property type="entry name" value="RNA-binding domain, RBD"/>
    <property type="match status" value="1"/>
</dbReference>
<dbReference type="CDD" id="cd00590">
    <property type="entry name" value="RRM_SF"/>
    <property type="match status" value="1"/>
</dbReference>
<protein>
    <recommendedName>
        <fullName evidence="2">RRM domain-containing protein</fullName>
    </recommendedName>
</protein>
<dbReference type="Proteomes" id="UP001432322">
    <property type="component" value="Unassembled WGS sequence"/>
</dbReference>
<dbReference type="EMBL" id="BTSY01000005">
    <property type="protein sequence ID" value="GMT29948.1"/>
    <property type="molecule type" value="Genomic_DNA"/>
</dbReference>